<protein>
    <recommendedName>
        <fullName evidence="3">TadE-like protein</fullName>
    </recommendedName>
</protein>
<gene>
    <name evidence="1" type="ORF">EDD34_2093</name>
</gene>
<organism evidence="1 2">
    <name type="scientific">Myceligenerans xiligouense</name>
    <dbReference type="NCBI Taxonomy" id="253184"/>
    <lineage>
        <taxon>Bacteria</taxon>
        <taxon>Bacillati</taxon>
        <taxon>Actinomycetota</taxon>
        <taxon>Actinomycetes</taxon>
        <taxon>Micrococcales</taxon>
        <taxon>Promicromonosporaceae</taxon>
        <taxon>Myceligenerans</taxon>
    </lineage>
</organism>
<proteinExistence type="predicted"/>
<dbReference type="EMBL" id="RKQZ01000001">
    <property type="protein sequence ID" value="RPF21464.1"/>
    <property type="molecule type" value="Genomic_DNA"/>
</dbReference>
<evidence type="ECO:0000313" key="2">
    <source>
        <dbReference type="Proteomes" id="UP000280501"/>
    </source>
</evidence>
<accession>A0A3N4YQ29</accession>
<sequence length="126" mass="12686">MAVGAPAFALLLALVLLAGRVVLSQQAVETAAWDAARSASITRSDDVTARAQEVAAASLANQELNCAGTDVVVDLSGYATEPGAPSAITVTVSCSVKLWDLGLAGAPTKTVSSTATSPTDTWRSAP</sequence>
<reference evidence="1 2" key="1">
    <citation type="submission" date="2018-11" db="EMBL/GenBank/DDBJ databases">
        <title>Sequencing the genomes of 1000 actinobacteria strains.</title>
        <authorList>
            <person name="Klenk H.-P."/>
        </authorList>
    </citation>
    <scope>NUCLEOTIDE SEQUENCE [LARGE SCALE GENOMIC DNA]</scope>
    <source>
        <strain evidence="1 2">DSM 15700</strain>
    </source>
</reference>
<dbReference type="Proteomes" id="UP000280501">
    <property type="component" value="Unassembled WGS sequence"/>
</dbReference>
<keyword evidence="2" id="KW-1185">Reference proteome</keyword>
<evidence type="ECO:0008006" key="3">
    <source>
        <dbReference type="Google" id="ProtNLM"/>
    </source>
</evidence>
<evidence type="ECO:0000313" key="1">
    <source>
        <dbReference type="EMBL" id="RPF21464.1"/>
    </source>
</evidence>
<name>A0A3N4YQ29_9MICO</name>
<comment type="caution">
    <text evidence="1">The sequence shown here is derived from an EMBL/GenBank/DDBJ whole genome shotgun (WGS) entry which is preliminary data.</text>
</comment>
<dbReference type="AlphaFoldDB" id="A0A3N4YQ29"/>